<evidence type="ECO:0000256" key="3">
    <source>
        <dbReference type="ARBA" id="ARBA00022833"/>
    </source>
</evidence>
<dbReference type="STRING" id="8167.A0A484DJE4"/>
<gene>
    <name evidence="7" type="ORF">EPR50_G00010870</name>
</gene>
<feature type="domain" description="B box-type" evidence="6">
    <location>
        <begin position="97"/>
        <end position="137"/>
    </location>
</feature>
<sequence length="247" mass="28240">MCKNVFNTKPELLINTFISEMVAQFRQSAQQKASSSSSEQQVSKPGEVPCDVCTGTKLKALKSCLVCLVSYCETHLEPHLTMSGLKRHQLIDPVENLEGRMCTKHDKPLELFCKTDQTCVCMLCTVLDHKTHDVVPLKEEYEEKKAELGKTEAEIQQMIKERQQRIQNFKRRVNSSRKNAESEIAEGVQAFTALIEFIQRGLNYLIDTIQEKQKAIEKQAQAFIKELEQEVSELMKRSTELQSRVEA</sequence>
<comment type="caution">
    <text evidence="7">The sequence shown here is derived from an EMBL/GenBank/DDBJ whole genome shotgun (WGS) entry which is preliminary data.</text>
</comment>
<dbReference type="PROSITE" id="PS50119">
    <property type="entry name" value="ZF_BBOX"/>
    <property type="match status" value="1"/>
</dbReference>
<dbReference type="Pfam" id="PF25600">
    <property type="entry name" value="TRIM_CC"/>
    <property type="match status" value="1"/>
</dbReference>
<evidence type="ECO:0000256" key="1">
    <source>
        <dbReference type="ARBA" id="ARBA00022723"/>
    </source>
</evidence>
<keyword evidence="3" id="KW-0862">Zinc</keyword>
<protein>
    <recommendedName>
        <fullName evidence="6">B box-type domain-containing protein</fullName>
    </recommendedName>
</protein>
<evidence type="ECO:0000256" key="2">
    <source>
        <dbReference type="ARBA" id="ARBA00022771"/>
    </source>
</evidence>
<dbReference type="GO" id="GO:0008270">
    <property type="term" value="F:zinc ion binding"/>
    <property type="evidence" value="ECO:0007669"/>
    <property type="project" value="UniProtKB-KW"/>
</dbReference>
<feature type="coiled-coil region" evidence="5">
    <location>
        <begin position="206"/>
        <end position="244"/>
    </location>
</feature>
<dbReference type="InterPro" id="IPR051051">
    <property type="entry name" value="E3_ubiq-ligase_TRIM/RNF"/>
</dbReference>
<dbReference type="PANTHER" id="PTHR25465">
    <property type="entry name" value="B-BOX DOMAIN CONTAINING"/>
    <property type="match status" value="1"/>
</dbReference>
<organism evidence="7 8">
    <name type="scientific">Perca flavescens</name>
    <name type="common">American yellow perch</name>
    <name type="synonym">Morone flavescens</name>
    <dbReference type="NCBI Taxonomy" id="8167"/>
    <lineage>
        <taxon>Eukaryota</taxon>
        <taxon>Metazoa</taxon>
        <taxon>Chordata</taxon>
        <taxon>Craniata</taxon>
        <taxon>Vertebrata</taxon>
        <taxon>Euteleostomi</taxon>
        <taxon>Actinopterygii</taxon>
        <taxon>Neopterygii</taxon>
        <taxon>Teleostei</taxon>
        <taxon>Neoteleostei</taxon>
        <taxon>Acanthomorphata</taxon>
        <taxon>Eupercaria</taxon>
        <taxon>Perciformes</taxon>
        <taxon>Percoidei</taxon>
        <taxon>Percidae</taxon>
        <taxon>Percinae</taxon>
        <taxon>Perca</taxon>
    </lineage>
</organism>
<dbReference type="InterPro" id="IPR058030">
    <property type="entry name" value="TRIM8/14/16/25/29/45/65_CC"/>
</dbReference>
<dbReference type="Gene3D" id="4.10.830.40">
    <property type="match status" value="1"/>
</dbReference>
<dbReference type="CDD" id="cd19769">
    <property type="entry name" value="Bbox2_TRIM16-like"/>
    <property type="match status" value="1"/>
</dbReference>
<dbReference type="Gene3D" id="3.30.160.60">
    <property type="entry name" value="Classic Zinc Finger"/>
    <property type="match status" value="1"/>
</dbReference>
<accession>A0A484DJE4</accession>
<keyword evidence="5" id="KW-0175">Coiled coil</keyword>
<feature type="coiled-coil region" evidence="5">
    <location>
        <begin position="138"/>
        <end position="179"/>
    </location>
</feature>
<keyword evidence="2 4" id="KW-0863">Zinc-finger</keyword>
<dbReference type="SUPFAM" id="SSF57845">
    <property type="entry name" value="B-box zinc-binding domain"/>
    <property type="match status" value="1"/>
</dbReference>
<keyword evidence="8" id="KW-1185">Reference proteome</keyword>
<dbReference type="Proteomes" id="UP000295070">
    <property type="component" value="Chromosome 2"/>
</dbReference>
<dbReference type="PANTHER" id="PTHR25465:SF32">
    <property type="entry name" value="BLOODTHIRSTY-RELATED GENE FAMILY, MEMBER 16 ISOFORM X1-RELATED"/>
    <property type="match status" value="1"/>
</dbReference>
<reference evidence="7 8" key="1">
    <citation type="submission" date="2019-01" db="EMBL/GenBank/DDBJ databases">
        <title>A chromosome-scale genome assembly of the yellow perch, Perca flavescens.</title>
        <authorList>
            <person name="Feron R."/>
            <person name="Morvezen R."/>
            <person name="Bestin A."/>
            <person name="Haffray P."/>
            <person name="Klopp C."/>
            <person name="Zahm M."/>
            <person name="Cabau C."/>
            <person name="Roques C."/>
            <person name="Donnadieu C."/>
            <person name="Bouchez O."/>
            <person name="Christie M."/>
            <person name="Larson W."/>
            <person name="Guiguen Y."/>
        </authorList>
    </citation>
    <scope>NUCLEOTIDE SEQUENCE [LARGE SCALE GENOMIC DNA]</scope>
    <source>
        <strain evidence="7">YP-PL-M2</strain>
        <tissue evidence="7">Blood</tissue>
    </source>
</reference>
<keyword evidence="1" id="KW-0479">Metal-binding</keyword>
<dbReference type="EMBL" id="SCKG01000002">
    <property type="protein sequence ID" value="TDH15626.1"/>
    <property type="molecule type" value="Genomic_DNA"/>
</dbReference>
<evidence type="ECO:0000313" key="8">
    <source>
        <dbReference type="Proteomes" id="UP000295070"/>
    </source>
</evidence>
<evidence type="ECO:0000313" key="7">
    <source>
        <dbReference type="EMBL" id="TDH15626.1"/>
    </source>
</evidence>
<proteinExistence type="predicted"/>
<dbReference type="Pfam" id="PF00643">
    <property type="entry name" value="zf-B_box"/>
    <property type="match status" value="1"/>
</dbReference>
<evidence type="ECO:0000259" key="6">
    <source>
        <dbReference type="PROSITE" id="PS50119"/>
    </source>
</evidence>
<name>A0A484DJE4_PERFV</name>
<evidence type="ECO:0000256" key="5">
    <source>
        <dbReference type="SAM" id="Coils"/>
    </source>
</evidence>
<dbReference type="AlphaFoldDB" id="A0A484DJE4"/>
<evidence type="ECO:0000256" key="4">
    <source>
        <dbReference type="PROSITE-ProRule" id="PRU00024"/>
    </source>
</evidence>
<dbReference type="InterPro" id="IPR000315">
    <property type="entry name" value="Znf_B-box"/>
</dbReference>
<dbReference type="SMART" id="SM00336">
    <property type="entry name" value="BBOX"/>
    <property type="match status" value="1"/>
</dbReference>